<organism evidence="2 3">
    <name type="scientific">Rosa chinensis</name>
    <name type="common">China rose</name>
    <dbReference type="NCBI Taxonomy" id="74649"/>
    <lineage>
        <taxon>Eukaryota</taxon>
        <taxon>Viridiplantae</taxon>
        <taxon>Streptophyta</taxon>
        <taxon>Embryophyta</taxon>
        <taxon>Tracheophyta</taxon>
        <taxon>Spermatophyta</taxon>
        <taxon>Magnoliopsida</taxon>
        <taxon>eudicotyledons</taxon>
        <taxon>Gunneridae</taxon>
        <taxon>Pentapetalae</taxon>
        <taxon>rosids</taxon>
        <taxon>fabids</taxon>
        <taxon>Rosales</taxon>
        <taxon>Rosaceae</taxon>
        <taxon>Rosoideae</taxon>
        <taxon>Rosoideae incertae sedis</taxon>
        <taxon>Rosa</taxon>
    </lineage>
</organism>
<dbReference type="Gramene" id="PRQ23314">
    <property type="protein sequence ID" value="PRQ23314"/>
    <property type="gene ID" value="RchiOBHm_Chr6g0260001"/>
</dbReference>
<protein>
    <submittedName>
        <fullName evidence="2">Putative non-specific serine/threonine protein kinase</fullName>
        <ecNumber evidence="2">2.7.11.1</ecNumber>
    </submittedName>
</protein>
<name>A0A2P6PN06_ROSCH</name>
<dbReference type="STRING" id="74649.A0A2P6PN06"/>
<keyword evidence="2" id="KW-0723">Serine/threonine-protein kinase</keyword>
<gene>
    <name evidence="2" type="ORF">RchiOBHm_Chr6g0260001</name>
</gene>
<feature type="compositionally biased region" description="Polar residues" evidence="1">
    <location>
        <begin position="10"/>
        <end position="19"/>
    </location>
</feature>
<comment type="caution">
    <text evidence="2">The sequence shown here is derived from an EMBL/GenBank/DDBJ whole genome shotgun (WGS) entry which is preliminary data.</text>
</comment>
<dbReference type="EC" id="2.7.11.1" evidence="2"/>
<evidence type="ECO:0000256" key="1">
    <source>
        <dbReference type="SAM" id="MobiDB-lite"/>
    </source>
</evidence>
<dbReference type="Proteomes" id="UP000238479">
    <property type="component" value="Chromosome 6"/>
</dbReference>
<dbReference type="AlphaFoldDB" id="A0A2P6PN06"/>
<keyword evidence="3" id="KW-1185">Reference proteome</keyword>
<dbReference type="GO" id="GO:0004674">
    <property type="term" value="F:protein serine/threonine kinase activity"/>
    <property type="evidence" value="ECO:0007669"/>
    <property type="project" value="UniProtKB-KW"/>
</dbReference>
<sequence length="162" mass="17859">MSLPEADNTRIGSFKSTPNEYPLAPTSPSDEPVRVCPDTSRPSNRNREVVFGGKDEISSLNKVIIKDETRDATHASSRVGRGKNPCAMSVLRLVQMKLDGRDISENREISISKQVDYLPKQATSADNLCNMYEELRMELLTLGKALIASAIPSLLASHLLFI</sequence>
<keyword evidence="2" id="KW-0808">Transferase</keyword>
<feature type="region of interest" description="Disordered" evidence="1">
    <location>
        <begin position="1"/>
        <end position="47"/>
    </location>
</feature>
<dbReference type="EMBL" id="PDCK01000044">
    <property type="protein sequence ID" value="PRQ23314.1"/>
    <property type="molecule type" value="Genomic_DNA"/>
</dbReference>
<evidence type="ECO:0000313" key="3">
    <source>
        <dbReference type="Proteomes" id="UP000238479"/>
    </source>
</evidence>
<proteinExistence type="predicted"/>
<accession>A0A2P6PN06</accession>
<keyword evidence="2" id="KW-0418">Kinase</keyword>
<reference evidence="2 3" key="1">
    <citation type="journal article" date="2018" name="Nat. Genet.">
        <title>The Rosa genome provides new insights in the design of modern roses.</title>
        <authorList>
            <person name="Bendahmane M."/>
        </authorList>
    </citation>
    <scope>NUCLEOTIDE SEQUENCE [LARGE SCALE GENOMIC DNA]</scope>
    <source>
        <strain evidence="3">cv. Old Blush</strain>
    </source>
</reference>
<evidence type="ECO:0000313" key="2">
    <source>
        <dbReference type="EMBL" id="PRQ23314.1"/>
    </source>
</evidence>